<reference evidence="10 11" key="1">
    <citation type="journal article" date="2022" name="Genome Biol. Evol.">
        <title>Host diet, physiology and behaviors set the stage for Lachnospiraceae cladogenesis.</title>
        <authorList>
            <person name="Vera-Ponce De Leon A."/>
            <person name="Schneider M."/>
            <person name="Jahnes B.C."/>
            <person name="Sadowski V."/>
            <person name="Camuy-Velez L.A."/>
            <person name="Duan J."/>
            <person name="Sabree Z.L."/>
        </authorList>
    </citation>
    <scope>NUCLEOTIDE SEQUENCE [LARGE SCALE GENOMIC DNA]</scope>
    <source>
        <strain evidence="10 11">PAL113</strain>
    </source>
</reference>
<dbReference type="InterPro" id="IPR039421">
    <property type="entry name" value="Type_1_exporter"/>
</dbReference>
<dbReference type="SUPFAM" id="SSF52540">
    <property type="entry name" value="P-loop containing nucleoside triphosphate hydrolases"/>
    <property type="match status" value="1"/>
</dbReference>
<comment type="subcellular location">
    <subcellularLocation>
        <location evidence="1">Cell membrane</location>
        <topology evidence="1">Multi-pass membrane protein</topology>
    </subcellularLocation>
</comment>
<dbReference type="InterPro" id="IPR017871">
    <property type="entry name" value="ABC_transporter-like_CS"/>
</dbReference>
<feature type="transmembrane region" description="Helical" evidence="7">
    <location>
        <begin position="161"/>
        <end position="182"/>
    </location>
</feature>
<dbReference type="InterPro" id="IPR003439">
    <property type="entry name" value="ABC_transporter-like_ATP-bd"/>
</dbReference>
<feature type="transmembrane region" description="Helical" evidence="7">
    <location>
        <begin position="138"/>
        <end position="155"/>
    </location>
</feature>
<evidence type="ECO:0000256" key="6">
    <source>
        <dbReference type="ARBA" id="ARBA00023136"/>
    </source>
</evidence>
<evidence type="ECO:0000256" key="1">
    <source>
        <dbReference type="ARBA" id="ARBA00004651"/>
    </source>
</evidence>
<comment type="caution">
    <text evidence="10">The sequence shown here is derived from an EMBL/GenBank/DDBJ whole genome shotgun (WGS) entry which is preliminary data.</text>
</comment>
<dbReference type="Gene3D" id="1.20.1560.10">
    <property type="entry name" value="ABC transporter type 1, transmembrane domain"/>
    <property type="match status" value="1"/>
</dbReference>
<keyword evidence="5 7" id="KW-1133">Transmembrane helix</keyword>
<dbReference type="Gene3D" id="3.40.50.300">
    <property type="entry name" value="P-loop containing nucleotide triphosphate hydrolases"/>
    <property type="match status" value="1"/>
</dbReference>
<dbReference type="Pfam" id="PF00005">
    <property type="entry name" value="ABC_tran"/>
    <property type="match status" value="1"/>
</dbReference>
<evidence type="ECO:0000256" key="5">
    <source>
        <dbReference type="ARBA" id="ARBA00022989"/>
    </source>
</evidence>
<protein>
    <submittedName>
        <fullName evidence="10">ABC transporter ATP-binding protein/permease</fullName>
    </submittedName>
</protein>
<dbReference type="InterPro" id="IPR036640">
    <property type="entry name" value="ABC1_TM_sf"/>
</dbReference>
<keyword evidence="6 7" id="KW-0472">Membrane</keyword>
<keyword evidence="2 7" id="KW-0812">Transmembrane</keyword>
<dbReference type="RefSeq" id="WP_262067083.1">
    <property type="nucleotide sequence ID" value="NZ_JAMXOD010000022.1"/>
</dbReference>
<evidence type="ECO:0000256" key="3">
    <source>
        <dbReference type="ARBA" id="ARBA00022741"/>
    </source>
</evidence>
<gene>
    <name evidence="10" type="ORF">NK125_12935</name>
</gene>
<evidence type="ECO:0000256" key="4">
    <source>
        <dbReference type="ARBA" id="ARBA00022840"/>
    </source>
</evidence>
<keyword evidence="11" id="KW-1185">Reference proteome</keyword>
<evidence type="ECO:0000256" key="7">
    <source>
        <dbReference type="SAM" id="Phobius"/>
    </source>
</evidence>
<dbReference type="PANTHER" id="PTHR43394:SF1">
    <property type="entry name" value="ATP-BINDING CASSETTE SUB-FAMILY B MEMBER 10, MITOCHONDRIAL"/>
    <property type="match status" value="1"/>
</dbReference>
<dbReference type="PROSITE" id="PS50929">
    <property type="entry name" value="ABC_TM1F"/>
    <property type="match status" value="1"/>
</dbReference>
<feature type="transmembrane region" description="Helical" evidence="7">
    <location>
        <begin position="244"/>
        <end position="267"/>
    </location>
</feature>
<evidence type="ECO:0000313" key="11">
    <source>
        <dbReference type="Proteomes" id="UP001523566"/>
    </source>
</evidence>
<sequence>MNIFKKVYSFAEKGTALMGRAVILLTISTLFSIIPYYVIYQFIHLIIEGKLGVEQILTLGGIALISLLLKNITNEFGLRYSHELAYTTLMGMRKKAAEKLMKLSMGKINVYGSGELKKIFVENIEDMELILAHAIPEGVSNIIGMITGIILLFWADVRLALLSLLVLPIGIILVGMMSRAGISKLSKYYQSSKEMNNQIVQYIRGMEVIKIFTRGDTSFSKYRISIENYKNFTLDWYRSSWKYMAMYGVVLPASIAFVLPFGVLFYLGGSILLPKLVLSFMLCLALGPFFNRVVMFIPAFPNLTQKFKRIEGLYEEEELVEGKQNTAVKSADIAFEHVTFAYQSADVLRDVSFQTRSGSLIAFVGESGAGKSTIAKLITRFWDVDKGRITLGGRDIREFSMEALMEQISYVSQDNFLFNTTIMENIRIGNPKATDDEVIEMAKRAKCHDFIMGLPKGYETEVGDSGDRLSGGQRQRITIARGILKNSPIVILDEATSCTDAENEDLIQEALNQLLIGKTVLVIAHRLSTITKADEIFVLDKGEITEHGTHEELIKKSGSYKKMWNTYQNASGFEYTSKEGEEKDVKICG</sequence>
<dbReference type="InterPro" id="IPR003593">
    <property type="entry name" value="AAA+_ATPase"/>
</dbReference>
<dbReference type="Pfam" id="PF00664">
    <property type="entry name" value="ABC_membrane"/>
    <property type="match status" value="1"/>
</dbReference>
<feature type="transmembrane region" description="Helical" evidence="7">
    <location>
        <begin position="21"/>
        <end position="39"/>
    </location>
</feature>
<dbReference type="SUPFAM" id="SSF90123">
    <property type="entry name" value="ABC transporter transmembrane region"/>
    <property type="match status" value="1"/>
</dbReference>
<dbReference type="InterPro" id="IPR027417">
    <property type="entry name" value="P-loop_NTPase"/>
</dbReference>
<evidence type="ECO:0000259" key="8">
    <source>
        <dbReference type="PROSITE" id="PS50893"/>
    </source>
</evidence>
<feature type="transmembrane region" description="Helical" evidence="7">
    <location>
        <begin position="279"/>
        <end position="300"/>
    </location>
</feature>
<proteinExistence type="predicted"/>
<dbReference type="Proteomes" id="UP001523566">
    <property type="component" value="Unassembled WGS sequence"/>
</dbReference>
<dbReference type="GO" id="GO:0005524">
    <property type="term" value="F:ATP binding"/>
    <property type="evidence" value="ECO:0007669"/>
    <property type="project" value="UniProtKB-KW"/>
</dbReference>
<dbReference type="PROSITE" id="PS50893">
    <property type="entry name" value="ABC_TRANSPORTER_2"/>
    <property type="match status" value="1"/>
</dbReference>
<dbReference type="EMBL" id="JAMZFW010000022">
    <property type="protein sequence ID" value="MCP1103310.1"/>
    <property type="molecule type" value="Genomic_DNA"/>
</dbReference>
<keyword evidence="3" id="KW-0547">Nucleotide-binding</keyword>
<dbReference type="SMART" id="SM00382">
    <property type="entry name" value="AAA"/>
    <property type="match status" value="1"/>
</dbReference>
<feature type="domain" description="ABC transporter" evidence="8">
    <location>
        <begin position="333"/>
        <end position="566"/>
    </location>
</feature>
<evidence type="ECO:0000256" key="2">
    <source>
        <dbReference type="ARBA" id="ARBA00022692"/>
    </source>
</evidence>
<accession>A0ABT1EBU2</accession>
<dbReference type="PANTHER" id="PTHR43394">
    <property type="entry name" value="ATP-DEPENDENT PERMEASE MDL1, MITOCHONDRIAL"/>
    <property type="match status" value="1"/>
</dbReference>
<evidence type="ECO:0000313" key="10">
    <source>
        <dbReference type="EMBL" id="MCP1103310.1"/>
    </source>
</evidence>
<feature type="domain" description="ABC transmembrane type-1" evidence="9">
    <location>
        <begin position="21"/>
        <end position="302"/>
    </location>
</feature>
<dbReference type="PROSITE" id="PS00211">
    <property type="entry name" value="ABC_TRANSPORTER_1"/>
    <property type="match status" value="1"/>
</dbReference>
<evidence type="ECO:0000259" key="9">
    <source>
        <dbReference type="PROSITE" id="PS50929"/>
    </source>
</evidence>
<name>A0ABT1EBU2_9FIRM</name>
<keyword evidence="4 10" id="KW-0067">ATP-binding</keyword>
<dbReference type="InterPro" id="IPR011527">
    <property type="entry name" value="ABC1_TM_dom"/>
</dbReference>
<organism evidence="10 11">
    <name type="scientific">Aequitasia blattaphilus</name>
    <dbReference type="NCBI Taxonomy" id="2949332"/>
    <lineage>
        <taxon>Bacteria</taxon>
        <taxon>Bacillati</taxon>
        <taxon>Bacillota</taxon>
        <taxon>Clostridia</taxon>
        <taxon>Lachnospirales</taxon>
        <taxon>Lachnospiraceae</taxon>
        <taxon>Aequitasia</taxon>
    </lineage>
</organism>